<feature type="compositionally biased region" description="Basic residues" evidence="2">
    <location>
        <begin position="50"/>
        <end position="63"/>
    </location>
</feature>
<name>A0A4D6MJF2_VIGUN</name>
<dbReference type="EMBL" id="CP039351">
    <property type="protein sequence ID" value="QCE00127.1"/>
    <property type="molecule type" value="Genomic_DNA"/>
</dbReference>
<dbReference type="AlphaFoldDB" id="A0A4D6MJF2"/>
<keyword evidence="4" id="KW-1185">Reference proteome</keyword>
<keyword evidence="1" id="KW-0175">Coiled coil</keyword>
<proteinExistence type="predicted"/>
<evidence type="ECO:0000256" key="2">
    <source>
        <dbReference type="SAM" id="MobiDB-lite"/>
    </source>
</evidence>
<accession>A0A4D6MJF2</accession>
<evidence type="ECO:0000313" key="4">
    <source>
        <dbReference type="Proteomes" id="UP000501690"/>
    </source>
</evidence>
<feature type="region of interest" description="Disordered" evidence="2">
    <location>
        <begin position="1"/>
        <end position="63"/>
    </location>
</feature>
<reference evidence="3 4" key="1">
    <citation type="submission" date="2019-04" db="EMBL/GenBank/DDBJ databases">
        <title>An improved genome assembly and genetic linkage map for asparagus bean, Vigna unguiculata ssp. sesquipedialis.</title>
        <authorList>
            <person name="Xia Q."/>
            <person name="Zhang R."/>
            <person name="Dong Y."/>
        </authorList>
    </citation>
    <scope>NUCLEOTIDE SEQUENCE [LARGE SCALE GENOMIC DNA]</scope>
    <source>
        <tissue evidence="3">Leaf</tissue>
    </source>
</reference>
<feature type="compositionally biased region" description="Basic and acidic residues" evidence="2">
    <location>
        <begin position="1"/>
        <end position="10"/>
    </location>
</feature>
<evidence type="ECO:0000313" key="3">
    <source>
        <dbReference type="EMBL" id="QCE00127.1"/>
    </source>
</evidence>
<feature type="coiled-coil region" evidence="1">
    <location>
        <begin position="135"/>
        <end position="169"/>
    </location>
</feature>
<dbReference type="Proteomes" id="UP000501690">
    <property type="component" value="Linkage Group LG7"/>
</dbReference>
<organism evidence="3 4">
    <name type="scientific">Vigna unguiculata</name>
    <name type="common">Cowpea</name>
    <dbReference type="NCBI Taxonomy" id="3917"/>
    <lineage>
        <taxon>Eukaryota</taxon>
        <taxon>Viridiplantae</taxon>
        <taxon>Streptophyta</taxon>
        <taxon>Embryophyta</taxon>
        <taxon>Tracheophyta</taxon>
        <taxon>Spermatophyta</taxon>
        <taxon>Magnoliopsida</taxon>
        <taxon>eudicotyledons</taxon>
        <taxon>Gunneridae</taxon>
        <taxon>Pentapetalae</taxon>
        <taxon>rosids</taxon>
        <taxon>fabids</taxon>
        <taxon>Fabales</taxon>
        <taxon>Fabaceae</taxon>
        <taxon>Papilionoideae</taxon>
        <taxon>50 kb inversion clade</taxon>
        <taxon>NPAAA clade</taxon>
        <taxon>indigoferoid/millettioid clade</taxon>
        <taxon>Phaseoleae</taxon>
        <taxon>Vigna</taxon>
    </lineage>
</organism>
<protein>
    <submittedName>
        <fullName evidence="3">Uncharacterized protein</fullName>
    </submittedName>
</protein>
<gene>
    <name evidence="3" type="ORF">DEO72_LG7g1413</name>
</gene>
<sequence>MAMSHEDMLKRARQLKKQKTTTPDTSPSAPPPRIELHEETSEPDLEPLTRKFKSRGKKHGRKHNYLRHDVNLLRTQDLKTLHESILANLHKAEASNFMLMDQFNLLSTQKSFDSEQKEQALVLSQTETSRLTTEVAELTNQVKKKDELLADLHNQLKTLEAEKKSWVLKEKDLLNSSELLKDQIGSSLNMGFQLALDQVCVLCPDADLSPTDISKSVVNGQLVDADD</sequence>
<evidence type="ECO:0000256" key="1">
    <source>
        <dbReference type="SAM" id="Coils"/>
    </source>
</evidence>